<keyword evidence="3" id="KW-1185">Reference proteome</keyword>
<evidence type="ECO:0000313" key="2">
    <source>
        <dbReference type="EMBL" id="VBB81113.1"/>
    </source>
</evidence>
<feature type="region of interest" description="Disordered" evidence="1">
    <location>
        <begin position="1"/>
        <end position="20"/>
    </location>
</feature>
<evidence type="ECO:0000313" key="3">
    <source>
        <dbReference type="Proteomes" id="UP000280685"/>
    </source>
</evidence>
<evidence type="ECO:0000256" key="1">
    <source>
        <dbReference type="SAM" id="MobiDB-lite"/>
    </source>
</evidence>
<dbReference type="Proteomes" id="UP000280685">
    <property type="component" value="Chromosome 5"/>
</dbReference>
<organism evidence="2 3">
    <name type="scientific">Podospora comata</name>
    <dbReference type="NCBI Taxonomy" id="48703"/>
    <lineage>
        <taxon>Eukaryota</taxon>
        <taxon>Fungi</taxon>
        <taxon>Dikarya</taxon>
        <taxon>Ascomycota</taxon>
        <taxon>Pezizomycotina</taxon>
        <taxon>Sordariomycetes</taxon>
        <taxon>Sordariomycetidae</taxon>
        <taxon>Sordariales</taxon>
        <taxon>Podosporaceae</taxon>
        <taxon>Podospora</taxon>
    </lineage>
</organism>
<sequence>MRNKHRAGTTNALDTSPIKPCPSEPPVLACLSFTSPSRTAHDIFRSSLPFIPMNFSKRYTLPSHALVLNLPPKHPNPLRTSTLITRNHPSPPPSRKMTSSSPLPPGLETLQNQLTHHPAFPWGLPIYRTTHSPLSQTAWPTFLSLLQTNVRSTLREIYHIPSLARSHSQPIFSDSEKYAGLDTHAVRSHFDKWVSSEQAVPEGSSRWEYCLTADDICLESMDRGRMLMPVVKGGWVPAEEEGGEWQEGGGDVVGGWKDGRARGECGVNVYLCWGVCWDVSCFGAGGGRVVFGLCEAAVDEGYGSVGRGGGGEIAGVVEEENENGRMKRMLGR</sequence>
<proteinExistence type="predicted"/>
<accession>A0ABY6SCI3</accession>
<reference evidence="2" key="1">
    <citation type="submission" date="2018-02" db="EMBL/GenBank/DDBJ databases">
        <authorList>
            <person name="Silar P."/>
        </authorList>
    </citation>
    <scope>NUCLEOTIDE SEQUENCE [LARGE SCALE GENOMIC DNA]</scope>
    <source>
        <strain evidence="2">T</strain>
    </source>
</reference>
<protein>
    <submittedName>
        <fullName evidence="2">Uncharacterized protein</fullName>
    </submittedName>
</protein>
<feature type="region of interest" description="Disordered" evidence="1">
    <location>
        <begin position="77"/>
        <end position="110"/>
    </location>
</feature>
<dbReference type="EMBL" id="LR026968">
    <property type="protein sequence ID" value="VBB81113.1"/>
    <property type="molecule type" value="Genomic_DNA"/>
</dbReference>
<gene>
    <name evidence="2" type="ORF">PODCO_503785</name>
</gene>
<name>A0ABY6SCI3_PODCO</name>
<feature type="compositionally biased region" description="Polar residues" evidence="1">
    <location>
        <begin position="78"/>
        <end position="88"/>
    </location>
</feature>